<gene>
    <name evidence="1" type="ORF">QP229_12900</name>
</gene>
<organism evidence="1 2">
    <name type="scientific">Streptococcus agalactiae</name>
    <dbReference type="NCBI Taxonomy" id="1311"/>
    <lineage>
        <taxon>Bacteria</taxon>
        <taxon>Bacillati</taxon>
        <taxon>Bacillota</taxon>
        <taxon>Bacilli</taxon>
        <taxon>Lactobacillales</taxon>
        <taxon>Streptococcaceae</taxon>
        <taxon>Streptococcus</taxon>
    </lineage>
</organism>
<feature type="non-terminal residue" evidence="1">
    <location>
        <position position="1"/>
    </location>
</feature>
<dbReference type="Proteomes" id="UP001230629">
    <property type="component" value="Unassembled WGS sequence"/>
</dbReference>
<dbReference type="AlphaFoldDB" id="A0AAW6Y3T4"/>
<reference evidence="1" key="1">
    <citation type="submission" date="2023-05" db="EMBL/GenBank/DDBJ databases">
        <title>Cataloging the Phylogenetic Diversity of Human Bladder Bacteria.</title>
        <authorList>
            <person name="Du J."/>
        </authorList>
    </citation>
    <scope>NUCLEOTIDE SEQUENCE</scope>
    <source>
        <strain evidence="1">UMB8703</strain>
    </source>
</reference>
<accession>A0AAW6Y3T4</accession>
<protein>
    <submittedName>
        <fullName evidence="1">Uncharacterized protein</fullName>
    </submittedName>
</protein>
<proteinExistence type="predicted"/>
<sequence length="79" mass="9263">LDFGRLNAYLDPAVGRFDALDDEEKLEVRSAFNKFNRNYEFLTHIIRFDDEQLHKFAAYAKLLTRKLHIDGDPAPHLDD</sequence>
<comment type="caution">
    <text evidence="1">The sequence shown here is derived from an EMBL/GenBank/DDBJ whole genome shotgun (WGS) entry which is preliminary data.</text>
</comment>
<feature type="non-terminal residue" evidence="1">
    <location>
        <position position="79"/>
    </location>
</feature>
<dbReference type="EMBL" id="JASOIH010000618">
    <property type="protein sequence ID" value="MDK6900847.1"/>
    <property type="molecule type" value="Genomic_DNA"/>
</dbReference>
<name>A0AAW6Y3T4_STRAG</name>
<evidence type="ECO:0000313" key="2">
    <source>
        <dbReference type="Proteomes" id="UP001230629"/>
    </source>
</evidence>
<evidence type="ECO:0000313" key="1">
    <source>
        <dbReference type="EMBL" id="MDK6900847.1"/>
    </source>
</evidence>